<proteinExistence type="predicted"/>
<gene>
    <name evidence="2" type="ORF">NQ318_021482</name>
</gene>
<dbReference type="Pfam" id="PF15335">
    <property type="entry name" value="CAAP1"/>
    <property type="match status" value="1"/>
</dbReference>
<feature type="compositionally biased region" description="Basic residues" evidence="1">
    <location>
        <begin position="1"/>
        <end position="23"/>
    </location>
</feature>
<comment type="caution">
    <text evidence="2">The sequence shown here is derived from an EMBL/GenBank/DDBJ whole genome shotgun (WGS) entry which is preliminary data.</text>
</comment>
<dbReference type="InterPro" id="IPR038991">
    <property type="entry name" value="CAAP1"/>
</dbReference>
<dbReference type="Proteomes" id="UP001162162">
    <property type="component" value="Unassembled WGS sequence"/>
</dbReference>
<accession>A0AAV8ZET7</accession>
<dbReference type="GO" id="GO:0042981">
    <property type="term" value="P:regulation of apoptotic process"/>
    <property type="evidence" value="ECO:0007669"/>
    <property type="project" value="InterPro"/>
</dbReference>
<evidence type="ECO:0000313" key="2">
    <source>
        <dbReference type="EMBL" id="KAJ8961864.1"/>
    </source>
</evidence>
<protein>
    <submittedName>
        <fullName evidence="2">Uncharacterized protein</fullName>
    </submittedName>
</protein>
<organism evidence="2 3">
    <name type="scientific">Aromia moschata</name>
    <dbReference type="NCBI Taxonomy" id="1265417"/>
    <lineage>
        <taxon>Eukaryota</taxon>
        <taxon>Metazoa</taxon>
        <taxon>Ecdysozoa</taxon>
        <taxon>Arthropoda</taxon>
        <taxon>Hexapoda</taxon>
        <taxon>Insecta</taxon>
        <taxon>Pterygota</taxon>
        <taxon>Neoptera</taxon>
        <taxon>Endopterygota</taxon>
        <taxon>Coleoptera</taxon>
        <taxon>Polyphaga</taxon>
        <taxon>Cucujiformia</taxon>
        <taxon>Chrysomeloidea</taxon>
        <taxon>Cerambycidae</taxon>
        <taxon>Cerambycinae</taxon>
        <taxon>Callichromatini</taxon>
        <taxon>Aromia</taxon>
    </lineage>
</organism>
<sequence>MEKRTTKGKSNLKGKPNPKKGKSLMKLISKNSKSSSESEDSEHELSYYLEDRVKLMKEVLKIIKPKKIKSMAPKWMRNLEIEEINSMLFEELLGISNKRLKCIFNGQKLDDDSSSTDPEEEQQKPIDVISLDDVTDDDFVINLDSDDNSEVKQKKGTKVKVKDEFKKRK</sequence>
<dbReference type="PANTHER" id="PTHR14740:SF3">
    <property type="entry name" value="CASPASE ACTIVITY AND APOPTOSIS INHIBITOR 1"/>
    <property type="match status" value="1"/>
</dbReference>
<dbReference type="PANTHER" id="PTHR14740">
    <property type="entry name" value="CASPASE ACTIVITY AND APOPTOSIS INHIBITOR 1"/>
    <property type="match status" value="1"/>
</dbReference>
<keyword evidence="3" id="KW-1185">Reference proteome</keyword>
<feature type="compositionally biased region" description="Low complexity" evidence="1">
    <location>
        <begin position="24"/>
        <end position="35"/>
    </location>
</feature>
<feature type="region of interest" description="Disordered" evidence="1">
    <location>
        <begin position="107"/>
        <end position="128"/>
    </location>
</feature>
<name>A0AAV8ZET7_9CUCU</name>
<feature type="region of interest" description="Disordered" evidence="1">
    <location>
        <begin position="1"/>
        <end position="43"/>
    </location>
</feature>
<reference evidence="2" key="1">
    <citation type="journal article" date="2023" name="Insect Mol. Biol.">
        <title>Genome sequencing provides insights into the evolution of gene families encoding plant cell wall-degrading enzymes in longhorned beetles.</title>
        <authorList>
            <person name="Shin N.R."/>
            <person name="Okamura Y."/>
            <person name="Kirsch R."/>
            <person name="Pauchet Y."/>
        </authorList>
    </citation>
    <scope>NUCLEOTIDE SEQUENCE</scope>
    <source>
        <strain evidence="2">AMC_N1</strain>
    </source>
</reference>
<dbReference type="AlphaFoldDB" id="A0AAV8ZET7"/>
<evidence type="ECO:0000256" key="1">
    <source>
        <dbReference type="SAM" id="MobiDB-lite"/>
    </source>
</evidence>
<dbReference type="EMBL" id="JAPWTK010000004">
    <property type="protein sequence ID" value="KAJ8961864.1"/>
    <property type="molecule type" value="Genomic_DNA"/>
</dbReference>
<evidence type="ECO:0000313" key="3">
    <source>
        <dbReference type="Proteomes" id="UP001162162"/>
    </source>
</evidence>